<dbReference type="Proteomes" id="UP000014227">
    <property type="component" value="Chromosome I"/>
</dbReference>
<dbReference type="RefSeq" id="WP_016482937.1">
    <property type="nucleotide sequence ID" value="NC_021487.1"/>
</dbReference>
<name>S0EZ24_CHTCT</name>
<dbReference type="InterPro" id="IPR020904">
    <property type="entry name" value="Sc_DH/Rdtase_CS"/>
</dbReference>
<dbReference type="KEGG" id="ccz:CCALI_01588"/>
<protein>
    <submittedName>
        <fullName evidence="4">Short-chain dehydrogenases of various substrate specificities</fullName>
    </submittedName>
</protein>
<evidence type="ECO:0000313" key="5">
    <source>
        <dbReference type="Proteomes" id="UP000014227"/>
    </source>
</evidence>
<dbReference type="InterPro" id="IPR002347">
    <property type="entry name" value="SDR_fam"/>
</dbReference>
<dbReference type="InParanoid" id="S0EZ24"/>
<dbReference type="EMBL" id="HF951689">
    <property type="protein sequence ID" value="CCW35404.1"/>
    <property type="molecule type" value="Genomic_DNA"/>
</dbReference>
<dbReference type="PROSITE" id="PS00061">
    <property type="entry name" value="ADH_SHORT"/>
    <property type="match status" value="1"/>
</dbReference>
<dbReference type="Pfam" id="PF00106">
    <property type="entry name" value="adh_short"/>
    <property type="match status" value="1"/>
</dbReference>
<dbReference type="InterPro" id="IPR036291">
    <property type="entry name" value="NAD(P)-bd_dom_sf"/>
</dbReference>
<dbReference type="AlphaFoldDB" id="S0EZ24"/>
<dbReference type="GO" id="GO:0016020">
    <property type="term" value="C:membrane"/>
    <property type="evidence" value="ECO:0007669"/>
    <property type="project" value="TreeGrafter"/>
</dbReference>
<comment type="similarity">
    <text evidence="1 3">Belongs to the short-chain dehydrogenases/reductases (SDR) family.</text>
</comment>
<dbReference type="PRINTS" id="PR00080">
    <property type="entry name" value="SDRFAMILY"/>
</dbReference>
<organism evidence="4 5">
    <name type="scientific">Chthonomonas calidirosea (strain DSM 23976 / ICMP 18418 / T49)</name>
    <dbReference type="NCBI Taxonomy" id="1303518"/>
    <lineage>
        <taxon>Bacteria</taxon>
        <taxon>Bacillati</taxon>
        <taxon>Armatimonadota</taxon>
        <taxon>Chthonomonadia</taxon>
        <taxon>Chthonomonadales</taxon>
        <taxon>Chthonomonadaceae</taxon>
        <taxon>Chthonomonas</taxon>
    </lineage>
</organism>
<accession>S0EZ24</accession>
<dbReference type="Gene3D" id="3.40.50.720">
    <property type="entry name" value="NAD(P)-binding Rossmann-like Domain"/>
    <property type="match status" value="1"/>
</dbReference>
<keyword evidence="2" id="KW-0560">Oxidoreductase</keyword>
<reference evidence="5" key="1">
    <citation type="submission" date="2013-03" db="EMBL/GenBank/DDBJ databases">
        <title>Genome sequence of Chthonomonas calidirosea, the first sequenced genome from the Armatimonadetes phylum (formally candidate division OP10).</title>
        <authorList>
            <person name="Lee K.C.Y."/>
            <person name="Morgan X.C."/>
            <person name="Dunfield P.F."/>
            <person name="Tamas I."/>
            <person name="Houghton K.M."/>
            <person name="Vyssotski M."/>
            <person name="Ryan J.L.J."/>
            <person name="Lagutin K."/>
            <person name="McDonald I.R."/>
            <person name="Stott M.B."/>
        </authorList>
    </citation>
    <scope>NUCLEOTIDE SEQUENCE [LARGE SCALE GENOMIC DNA]</scope>
    <source>
        <strain evidence="5">DSM 23976 / ICMP 18418 / T49</strain>
    </source>
</reference>
<dbReference type="HOGENOM" id="CLU_010194_2_1_0"/>
<dbReference type="PRINTS" id="PR00081">
    <property type="entry name" value="GDHRDH"/>
</dbReference>
<sequence>MQKSWQHALIIGASSGIGEALARRLASQGCLVAMVARRLEQLERIAEEIAASGAPKPLLYRHDVCEVECVPALFQKITHDLGGLDLIIYSAGIMPILAEHEYSLEKDLATIDVNVRGAVAWLDMAAERFERAGSGTLVGISSVAGDRGRRHFPVYSASKAFLDTYLEGLRNRTGRYGVRVVTVKPGPVDTPLVKGLKNLPFLISADRAAELILKGAHRDGVVYVPRIWRPIMAIVRLIPSFIFKRLNV</sequence>
<dbReference type="STRING" id="454171.CP488_02508"/>
<gene>
    <name evidence="4" type="ORF">CCALI_01588</name>
</gene>
<dbReference type="PANTHER" id="PTHR44196:SF3">
    <property type="entry name" value="SHORT CHAIN DEHYDROGENASE FAMILY PROTEIN"/>
    <property type="match status" value="1"/>
</dbReference>
<dbReference type="SUPFAM" id="SSF51735">
    <property type="entry name" value="NAD(P)-binding Rossmann-fold domains"/>
    <property type="match status" value="1"/>
</dbReference>
<evidence type="ECO:0000256" key="3">
    <source>
        <dbReference type="RuleBase" id="RU000363"/>
    </source>
</evidence>
<dbReference type="PATRIC" id="fig|1303518.3.peg.1629"/>
<proteinExistence type="inferred from homology"/>
<evidence type="ECO:0000256" key="2">
    <source>
        <dbReference type="ARBA" id="ARBA00023002"/>
    </source>
</evidence>
<dbReference type="GO" id="GO:0016491">
    <property type="term" value="F:oxidoreductase activity"/>
    <property type="evidence" value="ECO:0007669"/>
    <property type="project" value="UniProtKB-KW"/>
</dbReference>
<evidence type="ECO:0000313" key="4">
    <source>
        <dbReference type="EMBL" id="CCW35404.1"/>
    </source>
</evidence>
<keyword evidence="5" id="KW-1185">Reference proteome</keyword>
<dbReference type="eggNOG" id="COG0300">
    <property type="taxonomic scope" value="Bacteria"/>
</dbReference>
<evidence type="ECO:0000256" key="1">
    <source>
        <dbReference type="ARBA" id="ARBA00006484"/>
    </source>
</evidence>
<dbReference type="PANTHER" id="PTHR44196">
    <property type="entry name" value="DEHYDROGENASE/REDUCTASE SDR FAMILY MEMBER 7B"/>
    <property type="match status" value="1"/>
</dbReference>